<dbReference type="AlphaFoldDB" id="A0A8T5GEB3"/>
<keyword evidence="1 6" id="KW-0436">Ligase</keyword>
<dbReference type="CDD" id="cd00770">
    <property type="entry name" value="SerRS_core"/>
    <property type="match status" value="1"/>
</dbReference>
<feature type="binding site" evidence="6">
    <location>
        <position position="386"/>
    </location>
    <ligand>
        <name>L-serine</name>
        <dbReference type="ChEBI" id="CHEBI:33384"/>
    </ligand>
</feature>
<keyword evidence="2 6" id="KW-0547">Nucleotide-binding</keyword>
<dbReference type="GO" id="GO:0006434">
    <property type="term" value="P:seryl-tRNA aminoacylation"/>
    <property type="evidence" value="ECO:0007669"/>
    <property type="project" value="UniProtKB-UniRule"/>
</dbReference>
<dbReference type="InterPro" id="IPR002314">
    <property type="entry name" value="aa-tRNA-synt_IIb"/>
</dbReference>
<comment type="function">
    <text evidence="6">Catalyzes the attachment of serine to tRNA(Ser). Is also able to aminoacylate tRNA(Sec) with serine, to form the misacylated tRNA L-seryl-tRNA(Sec), which will be further converted into selenocysteinyl-tRNA(Sec).</text>
</comment>
<feature type="binding site" evidence="6">
    <location>
        <position position="280"/>
    </location>
    <ligand>
        <name>ATP</name>
        <dbReference type="ChEBI" id="CHEBI:30616"/>
    </ligand>
</feature>
<feature type="binding site" evidence="6">
    <location>
        <begin position="231"/>
        <end position="233"/>
    </location>
    <ligand>
        <name>L-serine</name>
        <dbReference type="ChEBI" id="CHEBI:33384"/>
    </ligand>
</feature>
<dbReference type="EC" id="6.1.1.11" evidence="6"/>
<feature type="binding site" evidence="6 8">
    <location>
        <begin position="264"/>
        <end position="266"/>
    </location>
    <ligand>
        <name>ATP</name>
        <dbReference type="ChEBI" id="CHEBI:30616"/>
    </ligand>
</feature>
<evidence type="ECO:0000313" key="12">
    <source>
        <dbReference type="Proteomes" id="UP000722459"/>
    </source>
</evidence>
<comment type="catalytic activity">
    <reaction evidence="6">
        <text>tRNA(Ser) + L-serine + ATP = L-seryl-tRNA(Ser) + AMP + diphosphate + H(+)</text>
        <dbReference type="Rhea" id="RHEA:12292"/>
        <dbReference type="Rhea" id="RHEA-COMP:9669"/>
        <dbReference type="Rhea" id="RHEA-COMP:9703"/>
        <dbReference type="ChEBI" id="CHEBI:15378"/>
        <dbReference type="ChEBI" id="CHEBI:30616"/>
        <dbReference type="ChEBI" id="CHEBI:33019"/>
        <dbReference type="ChEBI" id="CHEBI:33384"/>
        <dbReference type="ChEBI" id="CHEBI:78442"/>
        <dbReference type="ChEBI" id="CHEBI:78533"/>
        <dbReference type="ChEBI" id="CHEBI:456215"/>
        <dbReference type="EC" id="6.1.1.11"/>
    </reaction>
</comment>
<evidence type="ECO:0000256" key="2">
    <source>
        <dbReference type="ARBA" id="ARBA00022741"/>
    </source>
</evidence>
<comment type="similarity">
    <text evidence="6">Belongs to the class-II aminoacyl-tRNA synthetase family. Type-1 seryl-tRNA synthetase subfamily.</text>
</comment>
<evidence type="ECO:0000256" key="7">
    <source>
        <dbReference type="PIRSR" id="PIRSR001529-1"/>
    </source>
</evidence>
<feature type="binding site" evidence="7">
    <location>
        <position position="264"/>
    </location>
    <ligand>
        <name>L-serine</name>
        <dbReference type="ChEBI" id="CHEBI:33384"/>
    </ligand>
</feature>
<proteinExistence type="inferred from homology"/>
<dbReference type="SUPFAM" id="SSF46589">
    <property type="entry name" value="tRNA-binding arm"/>
    <property type="match status" value="1"/>
</dbReference>
<protein>
    <recommendedName>
        <fullName evidence="6">Serine--tRNA ligase</fullName>
        <ecNumber evidence="6">6.1.1.11</ecNumber>
    </recommendedName>
    <alternativeName>
        <fullName evidence="6">Seryl-tRNA synthetase</fullName>
        <shortName evidence="6">SerRS</shortName>
    </alternativeName>
    <alternativeName>
        <fullName evidence="6">Seryl-tRNA(Ser/Sec) synthetase</fullName>
    </alternativeName>
</protein>
<feature type="binding site" evidence="6 8">
    <location>
        <begin position="351"/>
        <end position="354"/>
    </location>
    <ligand>
        <name>ATP</name>
        <dbReference type="ChEBI" id="CHEBI:30616"/>
    </ligand>
</feature>
<evidence type="ECO:0000256" key="8">
    <source>
        <dbReference type="PIRSR" id="PIRSR001529-2"/>
    </source>
</evidence>
<dbReference type="NCBIfam" id="TIGR00414">
    <property type="entry name" value="serS"/>
    <property type="match status" value="1"/>
</dbReference>
<comment type="domain">
    <text evidence="6">Consists of two distinct domains, a catalytic core and a N-terminal extension that is involved in tRNA binding.</text>
</comment>
<feature type="domain" description="Aminoacyl-transfer RNA synthetases class-II family profile" evidence="10">
    <location>
        <begin position="140"/>
        <end position="416"/>
    </location>
</feature>
<dbReference type="Proteomes" id="UP000722459">
    <property type="component" value="Unassembled WGS sequence"/>
</dbReference>
<evidence type="ECO:0000256" key="5">
    <source>
        <dbReference type="ARBA" id="ARBA00023146"/>
    </source>
</evidence>
<dbReference type="GO" id="GO:0005737">
    <property type="term" value="C:cytoplasm"/>
    <property type="evidence" value="ECO:0007669"/>
    <property type="project" value="UniProtKB-SubCell"/>
</dbReference>
<feature type="binding site" evidence="7">
    <location>
        <position position="384"/>
    </location>
    <ligand>
        <name>L-serine</name>
        <dbReference type="ChEBI" id="CHEBI:33384"/>
    </ligand>
</feature>
<dbReference type="Pfam" id="PF02403">
    <property type="entry name" value="Seryl_tRNA_N"/>
    <property type="match status" value="1"/>
</dbReference>
<keyword evidence="6" id="KW-0963">Cytoplasm</keyword>
<keyword evidence="4 6" id="KW-0648">Protein biosynthesis</keyword>
<name>A0A8T5GEB3_9ARCH</name>
<dbReference type="SUPFAM" id="SSF55681">
    <property type="entry name" value="Class II aaRS and biotin synthetases"/>
    <property type="match status" value="1"/>
</dbReference>
<dbReference type="InterPro" id="IPR002317">
    <property type="entry name" value="Ser-tRNA-ligase_type_1"/>
</dbReference>
<dbReference type="GO" id="GO:0016260">
    <property type="term" value="P:selenocysteine biosynthetic process"/>
    <property type="evidence" value="ECO:0007669"/>
    <property type="project" value="UniProtKB-UniRule"/>
</dbReference>
<dbReference type="HAMAP" id="MF_00176">
    <property type="entry name" value="Ser_tRNA_synth_type1"/>
    <property type="match status" value="1"/>
</dbReference>
<dbReference type="InterPro" id="IPR042103">
    <property type="entry name" value="SerRS_1_N_sf"/>
</dbReference>
<evidence type="ECO:0000256" key="1">
    <source>
        <dbReference type="ARBA" id="ARBA00022598"/>
    </source>
</evidence>
<dbReference type="Gene3D" id="1.10.287.40">
    <property type="entry name" value="Serine-tRNA synthetase, tRNA binding domain"/>
    <property type="match status" value="1"/>
</dbReference>
<comment type="pathway">
    <text evidence="6">Aminoacyl-tRNA biosynthesis; selenocysteinyl-tRNA(Sec) biosynthesis; L-seryl-tRNA(Sec) from L-serine and tRNA(Sec): step 1/1.</text>
</comment>
<keyword evidence="9" id="KW-0175">Coiled coil</keyword>
<comment type="catalytic activity">
    <reaction evidence="6">
        <text>tRNA(Sec) + L-serine + ATP = L-seryl-tRNA(Sec) + AMP + diphosphate + H(+)</text>
        <dbReference type="Rhea" id="RHEA:42580"/>
        <dbReference type="Rhea" id="RHEA-COMP:9742"/>
        <dbReference type="Rhea" id="RHEA-COMP:10128"/>
        <dbReference type="ChEBI" id="CHEBI:15378"/>
        <dbReference type="ChEBI" id="CHEBI:30616"/>
        <dbReference type="ChEBI" id="CHEBI:33019"/>
        <dbReference type="ChEBI" id="CHEBI:33384"/>
        <dbReference type="ChEBI" id="CHEBI:78442"/>
        <dbReference type="ChEBI" id="CHEBI:78533"/>
        <dbReference type="ChEBI" id="CHEBI:456215"/>
        <dbReference type="EC" id="6.1.1.11"/>
    </reaction>
</comment>
<comment type="caution">
    <text evidence="11">The sequence shown here is derived from an EMBL/GenBank/DDBJ whole genome shotgun (WGS) entry which is preliminary data.</text>
</comment>
<feature type="binding site" evidence="6 7">
    <location>
        <position position="287"/>
    </location>
    <ligand>
        <name>L-serine</name>
        <dbReference type="ChEBI" id="CHEBI:33384"/>
    </ligand>
</feature>
<dbReference type="GO" id="GO:0004828">
    <property type="term" value="F:serine-tRNA ligase activity"/>
    <property type="evidence" value="ECO:0007669"/>
    <property type="project" value="UniProtKB-UniRule"/>
</dbReference>
<evidence type="ECO:0000256" key="6">
    <source>
        <dbReference type="HAMAP-Rule" id="MF_00176"/>
    </source>
</evidence>
<dbReference type="Pfam" id="PF00587">
    <property type="entry name" value="tRNA-synt_2b"/>
    <property type="match status" value="1"/>
</dbReference>
<organism evidence="11 12">
    <name type="scientific">Candidatus Iainarchaeum sp</name>
    <dbReference type="NCBI Taxonomy" id="3101447"/>
    <lineage>
        <taxon>Archaea</taxon>
        <taxon>Candidatus Iainarchaeota</taxon>
        <taxon>Candidatus Iainarchaeia</taxon>
        <taxon>Candidatus Iainarchaeales</taxon>
        <taxon>Candidatus Iainarchaeaceae</taxon>
        <taxon>Candidatus Iainarchaeum</taxon>
    </lineage>
</organism>
<dbReference type="Gene3D" id="3.30.930.10">
    <property type="entry name" value="Bira Bifunctional Protein, Domain 2"/>
    <property type="match status" value="1"/>
</dbReference>
<dbReference type="InterPro" id="IPR015866">
    <property type="entry name" value="Ser-tRNA-synth_1_N"/>
</dbReference>
<keyword evidence="5 6" id="KW-0030">Aminoacyl-tRNA synthetase</keyword>
<accession>A0A8T5GEB3</accession>
<feature type="site" description="Important for serine binding" evidence="7">
    <location>
        <position position="386"/>
    </location>
</feature>
<dbReference type="PRINTS" id="PR00981">
    <property type="entry name" value="TRNASYNTHSER"/>
</dbReference>
<comment type="subcellular location">
    <subcellularLocation>
        <location evidence="6">Cytoplasm</location>
    </subcellularLocation>
</comment>
<sequence>MLDAKYLREEFDEIKKNLKMRKDDDVISRLDSWKKKDDEWRALKLELDALKKQRNEITQKIKIAKSKGEDTNKLLEQAKLIPKKIKEDEPKVRQLEEELRALQLRIPNVLHDSVPYGESDEENVEEKKWGKVKENKNLIHHAELVTKLGLAEFERAVKISGTGFFYLKGELALLDLALQRLAIDMLIKKGFTPIQPPLLMNRKAYEGVTDLGDFETVMYKIENDDLYLIATSEHPMVSMYMGEILDEEELNEPIKFAGMSPCFRREIGKHGLDERGLFRVHQFNKIEQVVVCKPEESWNLFEQMSKNQQEYMEALEIPYRIVNVCTGDIGIVAAKKFDLEGWSPREGKYIELGSCSNCTAYQAVRLNIKYRKKNGDKEFVHTLNNTMVPTTRTLRVLIENYQTANGTIKIPKALQPYMNGLKEIKGEKK</sequence>
<dbReference type="InterPro" id="IPR045864">
    <property type="entry name" value="aa-tRNA-synth_II/BPL/LPL"/>
</dbReference>
<dbReference type="InterPro" id="IPR033729">
    <property type="entry name" value="SerRS_core"/>
</dbReference>
<evidence type="ECO:0000313" key="11">
    <source>
        <dbReference type="EMBL" id="MBT4870027.1"/>
    </source>
</evidence>
<comment type="subunit">
    <text evidence="6">Homodimer. The tRNA molecule binds across the dimer.</text>
</comment>
<evidence type="ECO:0000256" key="3">
    <source>
        <dbReference type="ARBA" id="ARBA00022840"/>
    </source>
</evidence>
<feature type="binding site" evidence="8">
    <location>
        <begin position="280"/>
        <end position="283"/>
    </location>
    <ligand>
        <name>ATP</name>
        <dbReference type="ChEBI" id="CHEBI:30616"/>
    </ligand>
</feature>
<dbReference type="InterPro" id="IPR006195">
    <property type="entry name" value="aa-tRNA-synth_II"/>
</dbReference>
<feature type="coiled-coil region" evidence="9">
    <location>
        <begin position="40"/>
        <end position="112"/>
    </location>
</feature>
<dbReference type="PIRSF" id="PIRSF001529">
    <property type="entry name" value="Ser-tRNA-synth_IIa"/>
    <property type="match status" value="1"/>
</dbReference>
<gene>
    <name evidence="6 11" type="primary">serS</name>
    <name evidence="11" type="ORF">HON47_00435</name>
</gene>
<evidence type="ECO:0000259" key="10">
    <source>
        <dbReference type="PROSITE" id="PS50862"/>
    </source>
</evidence>
<reference evidence="11" key="1">
    <citation type="journal article" date="2021" name="ISME J.">
        <title>Mercury methylation by metabolically versatile and cosmopolitan marine bacteria.</title>
        <authorList>
            <person name="Lin H."/>
            <person name="Ascher D.B."/>
            <person name="Myung Y."/>
            <person name="Lamborg C.H."/>
            <person name="Hallam S.J."/>
            <person name="Gionfriddo C.M."/>
            <person name="Holt K.E."/>
            <person name="Moreau J.W."/>
        </authorList>
    </citation>
    <scope>NUCLEOTIDE SEQUENCE</scope>
    <source>
        <strain evidence="11">SI075_bin30</strain>
    </source>
</reference>
<feature type="binding site" evidence="7">
    <location>
        <position position="231"/>
    </location>
    <ligand>
        <name>L-serine</name>
        <dbReference type="ChEBI" id="CHEBI:33384"/>
    </ligand>
</feature>
<dbReference type="PANTHER" id="PTHR11778">
    <property type="entry name" value="SERYL-TRNA SYNTHETASE"/>
    <property type="match status" value="1"/>
</dbReference>
<dbReference type="PROSITE" id="PS50862">
    <property type="entry name" value="AA_TRNA_LIGASE_II"/>
    <property type="match status" value="1"/>
</dbReference>
<dbReference type="GO" id="GO:0005524">
    <property type="term" value="F:ATP binding"/>
    <property type="evidence" value="ECO:0007669"/>
    <property type="project" value="UniProtKB-UniRule"/>
</dbReference>
<dbReference type="EMBL" id="JABJNZ010000012">
    <property type="protein sequence ID" value="MBT4870027.1"/>
    <property type="molecule type" value="Genomic_DNA"/>
</dbReference>
<evidence type="ECO:0000256" key="4">
    <source>
        <dbReference type="ARBA" id="ARBA00022917"/>
    </source>
</evidence>
<dbReference type="InterPro" id="IPR010978">
    <property type="entry name" value="tRNA-bd_arm"/>
</dbReference>
<keyword evidence="3 6" id="KW-0067">ATP-binding</keyword>
<evidence type="ECO:0000256" key="9">
    <source>
        <dbReference type="SAM" id="Coils"/>
    </source>
</evidence>